<gene>
    <name evidence="2" type="ORF">JEQ12_002528</name>
</gene>
<feature type="region of interest" description="Disordered" evidence="1">
    <location>
        <begin position="1"/>
        <end position="26"/>
    </location>
</feature>
<dbReference type="EMBL" id="JAEMGP010000011">
    <property type="protein sequence ID" value="KAG5202945.1"/>
    <property type="molecule type" value="Genomic_DNA"/>
</dbReference>
<accession>A0A836CYZ0</accession>
<evidence type="ECO:0008006" key="4">
    <source>
        <dbReference type="Google" id="ProtNLM"/>
    </source>
</evidence>
<reference evidence="2 3" key="1">
    <citation type="submission" date="2020-12" db="EMBL/GenBank/DDBJ databases">
        <title>De novo assembly of Tibetan sheep genome.</title>
        <authorList>
            <person name="Li X."/>
        </authorList>
    </citation>
    <scope>NUCLEOTIDE SEQUENCE [LARGE SCALE GENOMIC DNA]</scope>
    <source>
        <tissue evidence="2">Heart</tissue>
    </source>
</reference>
<comment type="caution">
    <text evidence="2">The sequence shown here is derived from an EMBL/GenBank/DDBJ whole genome shotgun (WGS) entry which is preliminary data.</text>
</comment>
<dbReference type="AlphaFoldDB" id="A0A836CYZ0"/>
<proteinExistence type="predicted"/>
<organism evidence="2 3">
    <name type="scientific">Ovis aries</name>
    <name type="common">Sheep</name>
    <dbReference type="NCBI Taxonomy" id="9940"/>
    <lineage>
        <taxon>Eukaryota</taxon>
        <taxon>Metazoa</taxon>
        <taxon>Chordata</taxon>
        <taxon>Craniata</taxon>
        <taxon>Vertebrata</taxon>
        <taxon>Euteleostomi</taxon>
        <taxon>Mammalia</taxon>
        <taxon>Eutheria</taxon>
        <taxon>Laurasiatheria</taxon>
        <taxon>Artiodactyla</taxon>
        <taxon>Ruminantia</taxon>
        <taxon>Pecora</taxon>
        <taxon>Bovidae</taxon>
        <taxon>Caprinae</taxon>
        <taxon>Ovis</taxon>
    </lineage>
</organism>
<evidence type="ECO:0000313" key="3">
    <source>
        <dbReference type="Proteomes" id="UP000664991"/>
    </source>
</evidence>
<protein>
    <recommendedName>
        <fullName evidence="4">EF-hand domain-containing protein</fullName>
    </recommendedName>
</protein>
<sequence>MEQISSTLRPVQDGEQEEPEVPTMGGGVRACERLAHPRHTGSFSTFFQYMQKFQASGQLGSIISKAFQTLDKDQSSFIE</sequence>
<evidence type="ECO:0000256" key="1">
    <source>
        <dbReference type="SAM" id="MobiDB-lite"/>
    </source>
</evidence>
<dbReference type="Proteomes" id="UP000664991">
    <property type="component" value="Unassembled WGS sequence"/>
</dbReference>
<name>A0A836CYZ0_SHEEP</name>
<evidence type="ECO:0000313" key="2">
    <source>
        <dbReference type="EMBL" id="KAG5202945.1"/>
    </source>
</evidence>